<reference evidence="9" key="1">
    <citation type="submission" date="2017-09" db="EMBL/GenBank/DDBJ databases">
        <title>Depth-based differentiation of microbial function through sediment-hosted aquifers and enrichment of novel symbionts in the deep terrestrial subsurface.</title>
        <authorList>
            <person name="Probst A.J."/>
            <person name="Ladd B."/>
            <person name="Jarett J.K."/>
            <person name="Geller-Mcgrath D.E."/>
            <person name="Sieber C.M.K."/>
            <person name="Emerson J.B."/>
            <person name="Anantharaman K."/>
            <person name="Thomas B.C."/>
            <person name="Malmstrom R."/>
            <person name="Stieglmeier M."/>
            <person name="Klingl A."/>
            <person name="Woyke T."/>
            <person name="Ryan C.M."/>
            <person name="Banfield J.F."/>
        </authorList>
    </citation>
    <scope>NUCLEOTIDE SEQUENCE [LARGE SCALE GENOMIC DNA]</scope>
</reference>
<comment type="cofactor">
    <cofactor evidence="1">
        <name>Mg(2+)</name>
        <dbReference type="ChEBI" id="CHEBI:18420"/>
    </cofactor>
</comment>
<dbReference type="Gene3D" id="3.30.70.141">
    <property type="entry name" value="Nucleoside diphosphate kinase-like domain"/>
    <property type="match status" value="1"/>
</dbReference>
<comment type="similarity">
    <text evidence="2 6">Belongs to the NDK family.</text>
</comment>
<proteinExistence type="inferred from homology"/>
<evidence type="ECO:0000259" key="7">
    <source>
        <dbReference type="SMART" id="SM00562"/>
    </source>
</evidence>
<evidence type="ECO:0000256" key="6">
    <source>
        <dbReference type="PROSITE-ProRule" id="PRU00706"/>
    </source>
</evidence>
<evidence type="ECO:0000256" key="5">
    <source>
        <dbReference type="ARBA" id="ARBA00022777"/>
    </source>
</evidence>
<evidence type="ECO:0000256" key="4">
    <source>
        <dbReference type="ARBA" id="ARBA00022679"/>
    </source>
</evidence>
<dbReference type="InterPro" id="IPR034907">
    <property type="entry name" value="NDK-like_dom"/>
</dbReference>
<sequence>MTNCNFLFIILAQESLINFNLKNMSVKKEKSFVIIKPDGIQRSLIGEIIGRFERTGLKIVSMKFLIPTEEQCWKHYNKDDEWFLKKGTLILKDRLDAGVSADKEAIEYGKDIIKQLASFMTSGPVLAMVLEGNQAVGIVKKLVGSTEPLTSDVGTIRGDLTLDSYALAGVDGRAVRNLIHCSDSPEEAEREIKLWINENEIVNYKLIQEQILYDINLDGILE</sequence>
<comment type="caution">
    <text evidence="6">Lacks conserved residue(s) required for the propagation of feature annotation.</text>
</comment>
<dbReference type="InterPro" id="IPR036850">
    <property type="entry name" value="NDK-like_dom_sf"/>
</dbReference>
<evidence type="ECO:0000313" key="8">
    <source>
        <dbReference type="EMBL" id="PJA90114.1"/>
    </source>
</evidence>
<protein>
    <recommendedName>
        <fullName evidence="3">nucleoside-diphosphate kinase</fullName>
        <ecNumber evidence="3">2.7.4.6</ecNumber>
    </recommendedName>
</protein>
<dbReference type="SMART" id="SM00562">
    <property type="entry name" value="NDK"/>
    <property type="match status" value="1"/>
</dbReference>
<keyword evidence="4 8" id="KW-0808">Transferase</keyword>
<organism evidence="8 9">
    <name type="scientific">Candidatus Magasanikbacteria bacterium CG_4_9_14_3_um_filter_32_9</name>
    <dbReference type="NCBI Taxonomy" id="1974644"/>
    <lineage>
        <taxon>Bacteria</taxon>
        <taxon>Candidatus Magasanikiibacteriota</taxon>
    </lineage>
</organism>
<evidence type="ECO:0000256" key="1">
    <source>
        <dbReference type="ARBA" id="ARBA00001946"/>
    </source>
</evidence>
<keyword evidence="5 8" id="KW-0418">Kinase</keyword>
<dbReference type="PANTHER" id="PTHR11349">
    <property type="entry name" value="NUCLEOSIDE DIPHOSPHATE KINASE"/>
    <property type="match status" value="1"/>
</dbReference>
<gene>
    <name evidence="8" type="ORF">CO137_01055</name>
</gene>
<evidence type="ECO:0000313" key="9">
    <source>
        <dbReference type="Proteomes" id="UP000230843"/>
    </source>
</evidence>
<dbReference type="CDD" id="cd04413">
    <property type="entry name" value="NDPk_I"/>
    <property type="match status" value="1"/>
</dbReference>
<dbReference type="PROSITE" id="PS51374">
    <property type="entry name" value="NDPK_LIKE"/>
    <property type="match status" value="1"/>
</dbReference>
<name>A0A2M7Z7C8_9BACT</name>
<evidence type="ECO:0000256" key="2">
    <source>
        <dbReference type="ARBA" id="ARBA00008142"/>
    </source>
</evidence>
<dbReference type="Pfam" id="PF00334">
    <property type="entry name" value="NDK"/>
    <property type="match status" value="2"/>
</dbReference>
<dbReference type="AlphaFoldDB" id="A0A2M7Z7C8"/>
<dbReference type="SUPFAM" id="SSF54919">
    <property type="entry name" value="Nucleoside diphosphate kinase, NDK"/>
    <property type="match status" value="1"/>
</dbReference>
<dbReference type="EC" id="2.7.4.6" evidence="3"/>
<evidence type="ECO:0000256" key="3">
    <source>
        <dbReference type="ARBA" id="ARBA00012966"/>
    </source>
</evidence>
<dbReference type="Proteomes" id="UP000230843">
    <property type="component" value="Unassembled WGS sequence"/>
</dbReference>
<feature type="domain" description="Nucleoside diphosphate kinase-like" evidence="7">
    <location>
        <begin position="28"/>
        <end position="203"/>
    </location>
</feature>
<dbReference type="EMBL" id="PFVJ01000025">
    <property type="protein sequence ID" value="PJA90114.1"/>
    <property type="molecule type" value="Genomic_DNA"/>
</dbReference>
<accession>A0A2M7Z7C8</accession>
<comment type="caution">
    <text evidence="8">The sequence shown here is derived from an EMBL/GenBank/DDBJ whole genome shotgun (WGS) entry which is preliminary data.</text>
</comment>
<dbReference type="GO" id="GO:0004550">
    <property type="term" value="F:nucleoside diphosphate kinase activity"/>
    <property type="evidence" value="ECO:0007669"/>
    <property type="project" value="UniProtKB-EC"/>
</dbReference>